<dbReference type="Pfam" id="PF00326">
    <property type="entry name" value="Peptidase_S9"/>
    <property type="match status" value="1"/>
</dbReference>
<proteinExistence type="predicted"/>
<evidence type="ECO:0000259" key="2">
    <source>
        <dbReference type="Pfam" id="PF00326"/>
    </source>
</evidence>
<dbReference type="InterPro" id="IPR050300">
    <property type="entry name" value="GDXG_lipolytic_enzyme"/>
</dbReference>
<accession>A0A1E3QEF4</accession>
<reference evidence="4 5" key="1">
    <citation type="journal article" date="2016" name="Proc. Natl. Acad. Sci. U.S.A.">
        <title>Comparative genomics of biotechnologically important yeasts.</title>
        <authorList>
            <person name="Riley R."/>
            <person name="Haridas S."/>
            <person name="Wolfe K.H."/>
            <person name="Lopes M.R."/>
            <person name="Hittinger C.T."/>
            <person name="Goeker M."/>
            <person name="Salamov A.A."/>
            <person name="Wisecaver J.H."/>
            <person name="Long T.M."/>
            <person name="Calvey C.H."/>
            <person name="Aerts A.L."/>
            <person name="Barry K.W."/>
            <person name="Choi C."/>
            <person name="Clum A."/>
            <person name="Coughlan A.Y."/>
            <person name="Deshpande S."/>
            <person name="Douglass A.P."/>
            <person name="Hanson S.J."/>
            <person name="Klenk H.-P."/>
            <person name="LaButti K.M."/>
            <person name="Lapidus A."/>
            <person name="Lindquist E.A."/>
            <person name="Lipzen A.M."/>
            <person name="Meier-Kolthoff J.P."/>
            <person name="Ohm R.A."/>
            <person name="Otillar R.P."/>
            <person name="Pangilinan J.L."/>
            <person name="Peng Y."/>
            <person name="Rokas A."/>
            <person name="Rosa C.A."/>
            <person name="Scheuner C."/>
            <person name="Sibirny A.A."/>
            <person name="Slot J.C."/>
            <person name="Stielow J.B."/>
            <person name="Sun H."/>
            <person name="Kurtzman C.P."/>
            <person name="Blackwell M."/>
            <person name="Grigoriev I.V."/>
            <person name="Jeffries T.W."/>
        </authorList>
    </citation>
    <scope>NUCLEOTIDE SEQUENCE [LARGE SCALE GENOMIC DNA]</scope>
    <source>
        <strain evidence="4 5">NRRL Y-11557</strain>
    </source>
</reference>
<dbReference type="AlphaFoldDB" id="A0A1E3QEF4"/>
<evidence type="ECO:0000256" key="1">
    <source>
        <dbReference type="ARBA" id="ARBA00022801"/>
    </source>
</evidence>
<keyword evidence="5" id="KW-1185">Reference proteome</keyword>
<gene>
    <name evidence="4" type="ORF">LIPSTDRAFT_66930</name>
</gene>
<sequence length="309" mass="34352">MAPTKFSEFNISTSCYKRVGDHEIKVDILIPKTLSSAIRPLIVRFHGGYLITGSRLFADWFPGWVLEYALLHSAIIVTPDYRLLPESSGADTNEDVSDFWVWVRRELPTFLSSSGSGINVDLEKVLVVGESAGGYLAIQSALSQPKISAAIAAYPMIDLKSDFYTKAFVKPIFGSPMLPTSIIDEHITKCIPSQVVSSAEPPDRGELAFAIVQQGRFMEFFGNGPPALFPMEQLEHVQSVPPLFIFHGLDDSAVPFEESKTFVANLKSRMPESKVFYTLEPGDHAFDTIATLETPWLKQGLEFITKEWL</sequence>
<feature type="domain" description="Peptidase S9 prolyl oligopeptidase catalytic" evidence="2">
    <location>
        <begin position="230"/>
        <end position="304"/>
    </location>
</feature>
<dbReference type="OrthoDB" id="19653at2759"/>
<dbReference type="EMBL" id="KV454289">
    <property type="protein sequence ID" value="ODQ76081.1"/>
    <property type="molecule type" value="Genomic_DNA"/>
</dbReference>
<organism evidence="4 5">
    <name type="scientific">Lipomyces starkeyi NRRL Y-11557</name>
    <dbReference type="NCBI Taxonomy" id="675824"/>
    <lineage>
        <taxon>Eukaryota</taxon>
        <taxon>Fungi</taxon>
        <taxon>Dikarya</taxon>
        <taxon>Ascomycota</taxon>
        <taxon>Saccharomycotina</taxon>
        <taxon>Lipomycetes</taxon>
        <taxon>Lipomycetales</taxon>
        <taxon>Lipomycetaceae</taxon>
        <taxon>Lipomyces</taxon>
    </lineage>
</organism>
<dbReference type="Proteomes" id="UP000094385">
    <property type="component" value="Unassembled WGS sequence"/>
</dbReference>
<evidence type="ECO:0000313" key="4">
    <source>
        <dbReference type="EMBL" id="ODQ76081.1"/>
    </source>
</evidence>
<dbReference type="PANTHER" id="PTHR48081">
    <property type="entry name" value="AB HYDROLASE SUPERFAMILY PROTEIN C4A8.06C"/>
    <property type="match status" value="1"/>
</dbReference>
<dbReference type="GO" id="GO:0006508">
    <property type="term" value="P:proteolysis"/>
    <property type="evidence" value="ECO:0007669"/>
    <property type="project" value="InterPro"/>
</dbReference>
<dbReference type="GO" id="GO:0008236">
    <property type="term" value="F:serine-type peptidase activity"/>
    <property type="evidence" value="ECO:0007669"/>
    <property type="project" value="InterPro"/>
</dbReference>
<keyword evidence="1" id="KW-0378">Hydrolase</keyword>
<dbReference type="Pfam" id="PF07859">
    <property type="entry name" value="Abhydrolase_3"/>
    <property type="match status" value="1"/>
</dbReference>
<dbReference type="STRING" id="675824.A0A1E3QEF4"/>
<dbReference type="InterPro" id="IPR013094">
    <property type="entry name" value="AB_hydrolase_3"/>
</dbReference>
<protein>
    <recommendedName>
        <fullName evidence="6">Alpha/beta hydrolase fold-3 domain-containing protein</fullName>
    </recommendedName>
</protein>
<evidence type="ECO:0000259" key="3">
    <source>
        <dbReference type="Pfam" id="PF07859"/>
    </source>
</evidence>
<dbReference type="Gene3D" id="3.40.50.1820">
    <property type="entry name" value="alpha/beta hydrolase"/>
    <property type="match status" value="1"/>
</dbReference>
<dbReference type="PANTHER" id="PTHR48081:SF3">
    <property type="entry name" value="ALPHA_BETA HYDROLASE FOLD-3 DOMAIN-CONTAINING PROTEIN"/>
    <property type="match status" value="1"/>
</dbReference>
<evidence type="ECO:0000313" key="5">
    <source>
        <dbReference type="Proteomes" id="UP000094385"/>
    </source>
</evidence>
<dbReference type="InterPro" id="IPR001375">
    <property type="entry name" value="Peptidase_S9_cat"/>
</dbReference>
<dbReference type="SUPFAM" id="SSF53474">
    <property type="entry name" value="alpha/beta-Hydrolases"/>
    <property type="match status" value="1"/>
</dbReference>
<dbReference type="InterPro" id="IPR029058">
    <property type="entry name" value="AB_hydrolase_fold"/>
</dbReference>
<evidence type="ECO:0008006" key="6">
    <source>
        <dbReference type="Google" id="ProtNLM"/>
    </source>
</evidence>
<name>A0A1E3QEF4_LIPST</name>
<feature type="domain" description="Alpha/beta hydrolase fold-3" evidence="3">
    <location>
        <begin position="42"/>
        <end position="166"/>
    </location>
</feature>